<keyword evidence="1" id="KW-1133">Transmembrane helix</keyword>
<evidence type="ECO:0000313" key="3">
    <source>
        <dbReference type="Proteomes" id="UP001209076"/>
    </source>
</evidence>
<sequence length="162" mass="18705">MTRNKAIAIRIVIYIAILLLPIGMLIGSLNGIHQLNNSKSISIIFDSIRFINDDSSYYLLKDSDGKTYEIETHYQHAFDYDDFLENVENGQELSISYVGTRTLLEVKDATQTYLRLADSTSSLRQTYTFFIILSLLLFTTIAVLEAYEYSKWMKTEAYDKLR</sequence>
<feature type="transmembrane region" description="Helical" evidence="1">
    <location>
        <begin position="7"/>
        <end position="29"/>
    </location>
</feature>
<dbReference type="Proteomes" id="UP001209076">
    <property type="component" value="Unassembled WGS sequence"/>
</dbReference>
<evidence type="ECO:0000313" key="2">
    <source>
        <dbReference type="EMBL" id="MCU0104424.1"/>
    </source>
</evidence>
<protein>
    <recommendedName>
        <fullName evidence="4">DUF3592 domain-containing protein</fullName>
    </recommendedName>
</protein>
<keyword evidence="3" id="KW-1185">Reference proteome</keyword>
<keyword evidence="1" id="KW-0812">Transmembrane</keyword>
<feature type="transmembrane region" description="Helical" evidence="1">
    <location>
        <begin position="127"/>
        <end position="147"/>
    </location>
</feature>
<name>A0ABT2PU16_9MOLU</name>
<keyword evidence="1" id="KW-0472">Membrane</keyword>
<evidence type="ECO:0000256" key="1">
    <source>
        <dbReference type="SAM" id="Phobius"/>
    </source>
</evidence>
<reference evidence="3" key="1">
    <citation type="submission" date="2023-07" db="EMBL/GenBank/DDBJ databases">
        <title>Novel Mycoplasma species identified in domestic and wild animals.</title>
        <authorList>
            <person name="Volokhov D.V."/>
            <person name="Furtak V.A."/>
            <person name="Zagorodnyaya T.A."/>
        </authorList>
    </citation>
    <scope>NUCLEOTIDE SEQUENCE [LARGE SCALE GENOMIC DNA]</scope>
    <source>
        <strain evidence="3">92-19</strain>
    </source>
</reference>
<dbReference type="EMBL" id="JAOEGN010000003">
    <property type="protein sequence ID" value="MCU0104424.1"/>
    <property type="molecule type" value="Genomic_DNA"/>
</dbReference>
<accession>A0ABT2PU16</accession>
<gene>
    <name evidence="2" type="ORF">N7603_01985</name>
</gene>
<organism evidence="2 3">
    <name type="scientific">Paracholeplasma vituli</name>
    <dbReference type="NCBI Taxonomy" id="69473"/>
    <lineage>
        <taxon>Bacteria</taxon>
        <taxon>Bacillati</taxon>
        <taxon>Mycoplasmatota</taxon>
        <taxon>Mollicutes</taxon>
        <taxon>Acholeplasmatales</taxon>
        <taxon>Acholeplasmataceae</taxon>
        <taxon>Paracholeplasma</taxon>
    </lineage>
</organism>
<proteinExistence type="predicted"/>
<comment type="caution">
    <text evidence="2">The sequence shown here is derived from an EMBL/GenBank/DDBJ whole genome shotgun (WGS) entry which is preliminary data.</text>
</comment>
<dbReference type="RefSeq" id="WP_262095657.1">
    <property type="nucleotide sequence ID" value="NZ_JAOEGN010000003.1"/>
</dbReference>
<evidence type="ECO:0008006" key="4">
    <source>
        <dbReference type="Google" id="ProtNLM"/>
    </source>
</evidence>